<organism evidence="1 2">
    <name type="scientific">Actinobaculum suis</name>
    <dbReference type="NCBI Taxonomy" id="1657"/>
    <lineage>
        <taxon>Bacteria</taxon>
        <taxon>Bacillati</taxon>
        <taxon>Actinomycetota</taxon>
        <taxon>Actinomycetes</taxon>
        <taxon>Actinomycetales</taxon>
        <taxon>Actinomycetaceae</taxon>
        <taxon>Actinobaculum</taxon>
    </lineage>
</organism>
<sequence length="130" mass="14216">MADVFQIEVSAIADELGKDLTPTQRRQVPVWIERATALLRRRVPTLKARAERDPELAGLARSTIAAAVVRTLRNPEGWRSVGLDDFQGVRDSVLSAGEIGFTDSEIAALQPIEYIAPSYSVPLGVPYWGA</sequence>
<evidence type="ECO:0008006" key="3">
    <source>
        <dbReference type="Google" id="ProtNLM"/>
    </source>
</evidence>
<evidence type="ECO:0000313" key="2">
    <source>
        <dbReference type="Proteomes" id="UP000269974"/>
    </source>
</evidence>
<accession>A0A7Z9CAI9</accession>
<protein>
    <recommendedName>
        <fullName evidence="3">Phage protein Gp19/Gp15/Gp42</fullName>
    </recommendedName>
</protein>
<evidence type="ECO:0000313" key="1">
    <source>
        <dbReference type="EMBL" id="VDG77347.1"/>
    </source>
</evidence>
<gene>
    <name evidence="1" type="ORF">NCTC10327_01952</name>
</gene>
<dbReference type="EMBL" id="UYIO01000001">
    <property type="protein sequence ID" value="VDG77347.1"/>
    <property type="molecule type" value="Genomic_DNA"/>
</dbReference>
<proteinExistence type="predicted"/>
<comment type="caution">
    <text evidence="1">The sequence shown here is derived from an EMBL/GenBank/DDBJ whole genome shotgun (WGS) entry which is preliminary data.</text>
</comment>
<reference evidence="1 2" key="1">
    <citation type="submission" date="2018-11" db="EMBL/GenBank/DDBJ databases">
        <authorList>
            <consortium name="Pathogen Informatics"/>
        </authorList>
    </citation>
    <scope>NUCLEOTIDE SEQUENCE [LARGE SCALE GENOMIC DNA]</scope>
    <source>
        <strain evidence="1 2">NCTC10327</strain>
    </source>
</reference>
<dbReference type="Proteomes" id="UP000269974">
    <property type="component" value="Unassembled WGS sequence"/>
</dbReference>
<name>A0A7Z9CAI9_9ACTO</name>
<dbReference type="RefSeq" id="WP_185934402.1">
    <property type="nucleotide sequence ID" value="NZ_UYIO01000001.1"/>
</dbReference>
<dbReference type="AlphaFoldDB" id="A0A7Z9CAI9"/>